<proteinExistence type="predicted"/>
<accession>A0ABY6AY90</accession>
<gene>
    <name evidence="1" type="ORF">N4261_24885</name>
</gene>
<name>A0ABY6AY90_9BURK</name>
<evidence type="ECO:0000313" key="2">
    <source>
        <dbReference type="Proteomes" id="UP001064933"/>
    </source>
</evidence>
<dbReference type="EMBL" id="CP104562">
    <property type="protein sequence ID" value="UXH78149.1"/>
    <property type="molecule type" value="Genomic_DNA"/>
</dbReference>
<reference evidence="1" key="1">
    <citation type="submission" date="2022-10" db="EMBL/GenBank/DDBJ databases">
        <title>Characterization and whole genome sequencing of a new Roseateles species, isolated from fresh water.</title>
        <authorList>
            <person name="Guliayeva D.Y."/>
            <person name="Akhremchuk A.E."/>
            <person name="Sikolenko M.A."/>
            <person name="Valentovich L.N."/>
            <person name="Sidarenka A.V."/>
        </authorList>
    </citation>
    <scope>NUCLEOTIDE SEQUENCE</scope>
    <source>
        <strain evidence="1">BIM B-1768</strain>
    </source>
</reference>
<organism evidence="1 2">
    <name type="scientific">Roseateles amylovorans</name>
    <dbReference type="NCBI Taxonomy" id="2978473"/>
    <lineage>
        <taxon>Bacteria</taxon>
        <taxon>Pseudomonadati</taxon>
        <taxon>Pseudomonadota</taxon>
        <taxon>Betaproteobacteria</taxon>
        <taxon>Burkholderiales</taxon>
        <taxon>Sphaerotilaceae</taxon>
        <taxon>Roseateles</taxon>
    </lineage>
</organism>
<sequence length="68" mass="7543">MSETDPAEAHALGATGALRATRLRADADRESPCALRLGQDERRRQDFEQAPMRVTRPVRAGLRRNIAS</sequence>
<evidence type="ECO:0000313" key="1">
    <source>
        <dbReference type="EMBL" id="UXH78149.1"/>
    </source>
</evidence>
<dbReference type="RefSeq" id="WP_261757925.1">
    <property type="nucleotide sequence ID" value="NZ_CP104562.2"/>
</dbReference>
<protein>
    <submittedName>
        <fullName evidence="1">Uncharacterized protein</fullName>
    </submittedName>
</protein>
<keyword evidence="2" id="KW-1185">Reference proteome</keyword>
<dbReference type="Proteomes" id="UP001064933">
    <property type="component" value="Chromosome"/>
</dbReference>